<keyword evidence="8" id="KW-1185">Reference proteome</keyword>
<dbReference type="Proteomes" id="UP000241890">
    <property type="component" value="Unassembled WGS sequence"/>
</dbReference>
<dbReference type="SUPFAM" id="SSF47113">
    <property type="entry name" value="Histone-fold"/>
    <property type="match status" value="1"/>
</dbReference>
<evidence type="ECO:0000256" key="5">
    <source>
        <dbReference type="ARBA" id="ARBA00022840"/>
    </source>
</evidence>
<gene>
    <name evidence="7" type="ORF">FCC1311_036172</name>
</gene>
<keyword evidence="3" id="KW-0547">Nucleotide-binding</keyword>
<sequence>MALRAKAQLHSAAEASERERSNEILVLQLIESASDVCEFVVTPKLKVEKPFIGLEFCVAGDLMRLLRRGRPGLGELQRLAHEIATGLAFLHQNNIVHEDLKPENIGLTADFHIRILDFGLSVIVETPLTHSNLSDHSEATQSRILCRHGTAPYASPEKLMGELHSFEVDWWSFGVTCFEMAYGMLPWWSQDELELCEKICMEPLLIPHSPLPHEETPEVDRFVHDLIGSKLPKERTWSSNRGFLQYRRFGDAGGNIKDHCPCRSLKCLRERRNSIRVGKKRVEKLEEISNGSGCKVYKARFYGSEEVFALKIYEMSARRRRECKREVSVLQKLAAYRTESVFVVQPVFIHQQKLIAIEYCAGGDLADLLAERVPELEELRGFALEIACGLNFLHSRMIIHEDLKPANIGLTADHHIRIFDFGLSEILDEQSVIPSENAEKPCSKGMNEVISRHGTTPYACPEKLRMLPHGFEADWWSYGVVMYELLTGRILELAGNAARDNKKARIIPRHIQLAVRNDEELNKLLGNVTIASGGVLPNIHAVLMPSKKKAGGKVSASQDY</sequence>
<dbReference type="GO" id="GO:0030527">
    <property type="term" value="F:structural constituent of chromatin"/>
    <property type="evidence" value="ECO:0007669"/>
    <property type="project" value="InterPro"/>
</dbReference>
<evidence type="ECO:0000313" key="8">
    <source>
        <dbReference type="Proteomes" id="UP000241890"/>
    </source>
</evidence>
<accession>A0A2R5G9Z0</accession>
<organism evidence="7 8">
    <name type="scientific">Hondaea fermentalgiana</name>
    <dbReference type="NCBI Taxonomy" id="2315210"/>
    <lineage>
        <taxon>Eukaryota</taxon>
        <taxon>Sar</taxon>
        <taxon>Stramenopiles</taxon>
        <taxon>Bigyra</taxon>
        <taxon>Labyrinthulomycetes</taxon>
        <taxon>Thraustochytrida</taxon>
        <taxon>Thraustochytriidae</taxon>
        <taxon>Hondaea</taxon>
    </lineage>
</organism>
<dbReference type="GO" id="GO:0003677">
    <property type="term" value="F:DNA binding"/>
    <property type="evidence" value="ECO:0007669"/>
    <property type="project" value="InterPro"/>
</dbReference>
<dbReference type="Pfam" id="PF00069">
    <property type="entry name" value="Pkinase"/>
    <property type="match status" value="2"/>
</dbReference>
<dbReference type="InterPro" id="IPR000719">
    <property type="entry name" value="Prot_kinase_dom"/>
</dbReference>
<evidence type="ECO:0000256" key="4">
    <source>
        <dbReference type="ARBA" id="ARBA00022777"/>
    </source>
</evidence>
<dbReference type="PANTHER" id="PTHR24351">
    <property type="entry name" value="RIBOSOMAL PROTEIN S6 KINASE"/>
    <property type="match status" value="1"/>
</dbReference>
<dbReference type="GO" id="GO:0000786">
    <property type="term" value="C:nucleosome"/>
    <property type="evidence" value="ECO:0007669"/>
    <property type="project" value="InterPro"/>
</dbReference>
<comment type="caution">
    <text evidence="7">The sequence shown here is derived from an EMBL/GenBank/DDBJ whole genome shotgun (WGS) entry which is preliminary data.</text>
</comment>
<evidence type="ECO:0000313" key="7">
    <source>
        <dbReference type="EMBL" id="GBG27395.1"/>
    </source>
</evidence>
<dbReference type="PRINTS" id="PR00620">
    <property type="entry name" value="HISTONEH2A"/>
</dbReference>
<dbReference type="Gene3D" id="1.10.510.10">
    <property type="entry name" value="Transferase(Phosphotransferase) domain 1"/>
    <property type="match status" value="2"/>
</dbReference>
<protein>
    <submittedName>
        <fullName evidence="7">Protein kinase, putative</fullName>
    </submittedName>
</protein>
<proteinExistence type="predicted"/>
<evidence type="ECO:0000256" key="3">
    <source>
        <dbReference type="ARBA" id="ARBA00022741"/>
    </source>
</evidence>
<dbReference type="Gene3D" id="1.10.20.10">
    <property type="entry name" value="Histone, subunit A"/>
    <property type="match status" value="1"/>
</dbReference>
<dbReference type="InterPro" id="IPR002119">
    <property type="entry name" value="Histone_H2A"/>
</dbReference>
<dbReference type="SMART" id="SM00414">
    <property type="entry name" value="H2A"/>
    <property type="match status" value="1"/>
</dbReference>
<dbReference type="PROSITE" id="PS50011">
    <property type="entry name" value="PROTEIN_KINASE_DOM"/>
    <property type="match status" value="2"/>
</dbReference>
<keyword evidence="2" id="KW-0808">Transferase</keyword>
<dbReference type="SMART" id="SM00220">
    <property type="entry name" value="S_TKc"/>
    <property type="match status" value="2"/>
</dbReference>
<dbReference type="InParanoid" id="A0A2R5G9Z0"/>
<dbReference type="OrthoDB" id="40161at2759"/>
<keyword evidence="4 7" id="KW-0418">Kinase</keyword>
<dbReference type="GO" id="GO:0004674">
    <property type="term" value="F:protein serine/threonine kinase activity"/>
    <property type="evidence" value="ECO:0007669"/>
    <property type="project" value="UniProtKB-KW"/>
</dbReference>
<dbReference type="AlphaFoldDB" id="A0A2R5G9Z0"/>
<dbReference type="InterPro" id="IPR032454">
    <property type="entry name" value="Histone_H2A_C"/>
</dbReference>
<dbReference type="InterPro" id="IPR009072">
    <property type="entry name" value="Histone-fold"/>
</dbReference>
<dbReference type="EMBL" id="BEYU01000030">
    <property type="protein sequence ID" value="GBG27395.1"/>
    <property type="molecule type" value="Genomic_DNA"/>
</dbReference>
<dbReference type="CDD" id="cd00074">
    <property type="entry name" value="HFD_H2A"/>
    <property type="match status" value="1"/>
</dbReference>
<dbReference type="InterPro" id="IPR011009">
    <property type="entry name" value="Kinase-like_dom_sf"/>
</dbReference>
<keyword evidence="1" id="KW-0723">Serine/threonine-protein kinase</keyword>
<reference evidence="7 8" key="1">
    <citation type="submission" date="2017-12" db="EMBL/GenBank/DDBJ databases">
        <title>Sequencing, de novo assembly and annotation of complete genome of a new Thraustochytrid species, strain FCC1311.</title>
        <authorList>
            <person name="Sedici K."/>
            <person name="Godart F."/>
            <person name="Aiese Cigliano R."/>
            <person name="Sanseverino W."/>
            <person name="Barakat M."/>
            <person name="Ortet P."/>
            <person name="Marechal E."/>
            <person name="Cagnac O."/>
            <person name="Amato A."/>
        </authorList>
    </citation>
    <scope>NUCLEOTIDE SEQUENCE [LARGE SCALE GENOMIC DNA]</scope>
</reference>
<dbReference type="GO" id="GO:0005524">
    <property type="term" value="F:ATP binding"/>
    <property type="evidence" value="ECO:0007669"/>
    <property type="project" value="UniProtKB-KW"/>
</dbReference>
<evidence type="ECO:0000256" key="2">
    <source>
        <dbReference type="ARBA" id="ARBA00022679"/>
    </source>
</evidence>
<dbReference type="SUPFAM" id="SSF56112">
    <property type="entry name" value="Protein kinase-like (PK-like)"/>
    <property type="match status" value="2"/>
</dbReference>
<feature type="domain" description="Protein kinase" evidence="6">
    <location>
        <begin position="1"/>
        <end position="249"/>
    </location>
</feature>
<dbReference type="GO" id="GO:0046982">
    <property type="term" value="F:protein heterodimerization activity"/>
    <property type="evidence" value="ECO:0007669"/>
    <property type="project" value="InterPro"/>
</dbReference>
<name>A0A2R5G9Z0_9STRA</name>
<evidence type="ECO:0000259" key="6">
    <source>
        <dbReference type="PROSITE" id="PS50011"/>
    </source>
</evidence>
<evidence type="ECO:0000256" key="1">
    <source>
        <dbReference type="ARBA" id="ARBA00022527"/>
    </source>
</evidence>
<dbReference type="Pfam" id="PF16211">
    <property type="entry name" value="Histone_H2A_C"/>
    <property type="match status" value="1"/>
</dbReference>
<feature type="domain" description="Protein kinase" evidence="6">
    <location>
        <begin position="282"/>
        <end position="560"/>
    </location>
</feature>
<keyword evidence="5" id="KW-0067">ATP-binding</keyword>